<dbReference type="AlphaFoldDB" id="J5K5D3"/>
<evidence type="ECO:0000256" key="3">
    <source>
        <dbReference type="ARBA" id="ARBA00022722"/>
    </source>
</evidence>
<dbReference type="GO" id="GO:0000049">
    <property type="term" value="F:tRNA binding"/>
    <property type="evidence" value="ECO:0007669"/>
    <property type="project" value="InterPro"/>
</dbReference>
<dbReference type="InterPro" id="IPR000100">
    <property type="entry name" value="RNase_P"/>
</dbReference>
<evidence type="ECO:0000256" key="2">
    <source>
        <dbReference type="ARBA" id="ARBA00022694"/>
    </source>
</evidence>
<dbReference type="InterPro" id="IPR020539">
    <property type="entry name" value="RNase_P_CS"/>
</dbReference>
<evidence type="ECO:0000256" key="1">
    <source>
        <dbReference type="ARBA" id="ARBA00002663"/>
    </source>
</evidence>
<accession>J5K5D3</accession>
<dbReference type="NCBIfam" id="TIGR00188">
    <property type="entry name" value="rnpA"/>
    <property type="match status" value="1"/>
</dbReference>
<protein>
    <recommendedName>
        <fullName evidence="7">Ribonuclease P protein component</fullName>
        <ecNumber evidence="7">3.1.26.5</ecNumber>
    </recommendedName>
</protein>
<reference evidence="8 9" key="1">
    <citation type="journal article" date="2012" name="ISME J.">
        <title>Genomic insights to SAR86, an abundant and uncultivated marine bacterial lineage.</title>
        <authorList>
            <person name="Dupont C.L."/>
            <person name="Rusch D.B."/>
            <person name="Yooseph S."/>
            <person name="Lombardo M.J."/>
            <person name="Richter R.A."/>
            <person name="Valas R."/>
            <person name="Novotny M."/>
            <person name="Yee-Greenbaum J."/>
            <person name="Selengut J.D."/>
            <person name="Haft D.H."/>
            <person name="Halpern A.L."/>
            <person name="Lasken R.S."/>
            <person name="Nealson K."/>
            <person name="Friedman R."/>
            <person name="Venter J.C."/>
        </authorList>
    </citation>
    <scope>NUCLEOTIDE SEQUENCE [LARGE SCALE GENOMIC DNA]</scope>
</reference>
<dbReference type="GO" id="GO:0004526">
    <property type="term" value="F:ribonuclease P activity"/>
    <property type="evidence" value="ECO:0007669"/>
    <property type="project" value="UniProtKB-UniRule"/>
</dbReference>
<dbReference type="PROSITE" id="PS00648">
    <property type="entry name" value="RIBONUCLEASE_P"/>
    <property type="match status" value="1"/>
</dbReference>
<keyword evidence="3" id="KW-0540">Nuclease</keyword>
<dbReference type="HOGENOM" id="CLU_2289699_0_0_6"/>
<dbReference type="InterPro" id="IPR020568">
    <property type="entry name" value="Ribosomal_Su5_D2-typ_SF"/>
</dbReference>
<gene>
    <name evidence="8" type="primary">rnpA</name>
    <name evidence="8" type="ORF">NT01SARS_1155</name>
</gene>
<keyword evidence="5 8" id="KW-0378">Hydrolase</keyword>
<evidence type="ECO:0000313" key="8">
    <source>
        <dbReference type="EMBL" id="EJP71348.1"/>
    </source>
</evidence>
<dbReference type="EC" id="3.1.26.5" evidence="7"/>
<evidence type="ECO:0000256" key="5">
    <source>
        <dbReference type="ARBA" id="ARBA00022801"/>
    </source>
</evidence>
<evidence type="ECO:0000256" key="4">
    <source>
        <dbReference type="ARBA" id="ARBA00022759"/>
    </source>
</evidence>
<dbReference type="Proteomes" id="UP000010305">
    <property type="component" value="Unassembled WGS sequence"/>
</dbReference>
<keyword evidence="6" id="KW-0694">RNA-binding</keyword>
<dbReference type="EMBL" id="JH611157">
    <property type="protein sequence ID" value="EJP71348.1"/>
    <property type="molecule type" value="Genomic_DNA"/>
</dbReference>
<dbReference type="Pfam" id="PF00825">
    <property type="entry name" value="Ribonuclease_P"/>
    <property type="match status" value="1"/>
</dbReference>
<comment type="function">
    <text evidence="1">RNaseP catalyzes the removal of the 5'-leader sequence from pre-tRNA to produce the mature 5'-terminus. It can also cleave other RNA substrates such as 4.5S RNA. The protein component plays an auxiliary but essential role in vivo by binding to the 5'-leader sequence and broadening the substrate specificity of the ribozyme.</text>
</comment>
<dbReference type="GO" id="GO:0008033">
    <property type="term" value="P:tRNA processing"/>
    <property type="evidence" value="ECO:0007669"/>
    <property type="project" value="UniProtKB-KW"/>
</dbReference>
<dbReference type="SUPFAM" id="SSF54211">
    <property type="entry name" value="Ribosomal protein S5 domain 2-like"/>
    <property type="match status" value="1"/>
</dbReference>
<dbReference type="InterPro" id="IPR014721">
    <property type="entry name" value="Ribsml_uS5_D2-typ_fold_subgr"/>
</dbReference>
<evidence type="ECO:0000256" key="6">
    <source>
        <dbReference type="ARBA" id="ARBA00022884"/>
    </source>
</evidence>
<keyword evidence="4" id="KW-0255">Endonuclease</keyword>
<keyword evidence="2" id="KW-0819">tRNA processing</keyword>
<evidence type="ECO:0000256" key="7">
    <source>
        <dbReference type="NCBIfam" id="TIGR00188"/>
    </source>
</evidence>
<proteinExistence type="predicted"/>
<evidence type="ECO:0000313" key="9">
    <source>
        <dbReference type="Proteomes" id="UP000010305"/>
    </source>
</evidence>
<dbReference type="Gene3D" id="3.30.230.10">
    <property type="match status" value="1"/>
</dbReference>
<name>J5K5D3_9GAMM</name>
<sequence>MRNPKKKNPNLTKLFSCKSFRVLKKDNGDGFEVSISKKYFKLAVDRNKIKRRIKEIIRKNGYSDFLSNGFVFSVFRPFAELSYENANKEIQEAIEEIKKIS</sequence>
<dbReference type="STRING" id="1123866.NT01SARS_1155"/>
<organism evidence="8 9">
    <name type="scientific">SAR86 cluster bacterium SAR86A</name>
    <dbReference type="NCBI Taxonomy" id="1123866"/>
    <lineage>
        <taxon>Bacteria</taxon>
        <taxon>Pseudomonadati</taxon>
        <taxon>Pseudomonadota</taxon>
        <taxon>Gammaproteobacteria</taxon>
        <taxon>SAR86 cluster</taxon>
    </lineage>
</organism>